<dbReference type="PROSITE" id="PS51257">
    <property type="entry name" value="PROKAR_LIPOPROTEIN"/>
    <property type="match status" value="1"/>
</dbReference>
<evidence type="ECO:0000313" key="2">
    <source>
        <dbReference type="Proteomes" id="UP001621714"/>
    </source>
</evidence>
<keyword evidence="2" id="KW-1185">Reference proteome</keyword>
<sequence length="98" mass="10965">MKKIGLVIPWVLLLAACGVEETPVQEPVISIEEWRTAIQNNDTSYEARAEDCYAAFSEQASLSTDLHALAEMGEVFSPSCRHLIDAFRLELNLMSDHQ</sequence>
<organism evidence="1 2">
    <name type="scientific">Marinospirillum alkalitolerans</name>
    <dbReference type="NCBI Taxonomy" id="3123374"/>
    <lineage>
        <taxon>Bacteria</taxon>
        <taxon>Pseudomonadati</taxon>
        <taxon>Pseudomonadota</taxon>
        <taxon>Gammaproteobacteria</taxon>
        <taxon>Oceanospirillales</taxon>
        <taxon>Oceanospirillaceae</taxon>
        <taxon>Marinospirillum</taxon>
    </lineage>
</organism>
<evidence type="ECO:0000313" key="1">
    <source>
        <dbReference type="EMBL" id="MFK7160301.1"/>
    </source>
</evidence>
<accession>A0ABW8PWW8</accession>
<reference evidence="1 2" key="1">
    <citation type="submission" date="2024-02" db="EMBL/GenBank/DDBJ databases">
        <title>Marinospirillum sp. MEB 164 isolated from Lonar lake sediment.</title>
        <authorList>
            <person name="Joshi A."/>
            <person name="Thite S."/>
        </authorList>
    </citation>
    <scope>NUCLEOTIDE SEQUENCE [LARGE SCALE GENOMIC DNA]</scope>
    <source>
        <strain evidence="1 2">MEB164</strain>
    </source>
</reference>
<protein>
    <recommendedName>
        <fullName evidence="3">Lipoprotein</fullName>
    </recommendedName>
</protein>
<gene>
    <name evidence="1" type="ORF">V6U78_04535</name>
</gene>
<evidence type="ECO:0008006" key="3">
    <source>
        <dbReference type="Google" id="ProtNLM"/>
    </source>
</evidence>
<dbReference type="RefSeq" id="WP_405337729.1">
    <property type="nucleotide sequence ID" value="NZ_JBANFI010000002.1"/>
</dbReference>
<dbReference type="EMBL" id="JBANFI010000002">
    <property type="protein sequence ID" value="MFK7160301.1"/>
    <property type="molecule type" value="Genomic_DNA"/>
</dbReference>
<name>A0ABW8PWW8_9GAMM</name>
<dbReference type="Proteomes" id="UP001621714">
    <property type="component" value="Unassembled WGS sequence"/>
</dbReference>
<comment type="caution">
    <text evidence="1">The sequence shown here is derived from an EMBL/GenBank/DDBJ whole genome shotgun (WGS) entry which is preliminary data.</text>
</comment>
<proteinExistence type="predicted"/>